<comment type="caution">
    <text evidence="1">The sequence shown here is derived from an EMBL/GenBank/DDBJ whole genome shotgun (WGS) entry which is preliminary data.</text>
</comment>
<dbReference type="InterPro" id="IPR013211">
    <property type="entry name" value="LVIVD"/>
</dbReference>
<evidence type="ECO:0008006" key="3">
    <source>
        <dbReference type="Google" id="ProtNLM"/>
    </source>
</evidence>
<dbReference type="Pfam" id="PF08309">
    <property type="entry name" value="LVIVD"/>
    <property type="match status" value="1"/>
</dbReference>
<dbReference type="AlphaFoldDB" id="A0A537IR76"/>
<protein>
    <recommendedName>
        <fullName evidence="3">LVIVD repeat-containing protein</fullName>
    </recommendedName>
</protein>
<dbReference type="Proteomes" id="UP000318834">
    <property type="component" value="Unassembled WGS sequence"/>
</dbReference>
<evidence type="ECO:0000313" key="1">
    <source>
        <dbReference type="EMBL" id="TMI73572.1"/>
    </source>
</evidence>
<sequence>MPDRSPCRDRSRGPPPPASYRVAGRYFECGGGEMIIPTTKKAARACVLLLPLIAFAMAGQPQQTASQEMPVGLGAARLDRTQLPQAVNFTLVGANPLVNPAGSRMSGSGVPRGMNSALGIAKHCAYVGSRNGLQDVLIVDIADPAHPAVVGSIPGIGLSSSRELKAIEDLDLLAIGHFQVDPGSTMENPTNVPGAVNRFRFYNIADCTRPVLQTEFDLGTSVWHEFFLWRDPKNMSRILAYVSITGGDALPDLRVLDLTDAARGVVPKQIASFTLDPAVPATEQVDLNDPRQRFGEDQFPFKAIDLTGRVQSRFLFGGKFGPQQPASVSNLLHSMTVSPDGTRVYMANLNAGFFLVDSSNLADEAKAKTCVANTVTRDASSNRDPALCLRKVNPDPAARIDWHPPFNSVTHTAVAIPGKPYVLVGDERNGTTTCPWSWYRVIDISSEANPKIVGGFMLPEDRPESCRLDASGDPKYLREFSSHQATVFANVGFFTWYAGGLRAWDLSTPAAPREAGVYVPRPPSAVQFGFRDSPDVWAWSFPVVKDGLIYFNDTRNGLFVVRYTGPRANEVPTRGVYSGDFTTLPR</sequence>
<reference evidence="1 2" key="1">
    <citation type="journal article" date="2019" name="Nat. Microbiol.">
        <title>Mediterranean grassland soil C-N compound turnover is dependent on rainfall and depth, and is mediated by genomically divergent microorganisms.</title>
        <authorList>
            <person name="Diamond S."/>
            <person name="Andeer P.F."/>
            <person name="Li Z."/>
            <person name="Crits-Christoph A."/>
            <person name="Burstein D."/>
            <person name="Anantharaman K."/>
            <person name="Lane K.R."/>
            <person name="Thomas B.C."/>
            <person name="Pan C."/>
            <person name="Northen T.R."/>
            <person name="Banfield J.F."/>
        </authorList>
    </citation>
    <scope>NUCLEOTIDE SEQUENCE [LARGE SCALE GENOMIC DNA]</scope>
    <source>
        <strain evidence="1">NP_8</strain>
    </source>
</reference>
<gene>
    <name evidence="1" type="ORF">E6H05_09445</name>
</gene>
<dbReference type="EMBL" id="VBAP01000069">
    <property type="protein sequence ID" value="TMI73572.1"/>
    <property type="molecule type" value="Genomic_DNA"/>
</dbReference>
<evidence type="ECO:0000313" key="2">
    <source>
        <dbReference type="Proteomes" id="UP000318834"/>
    </source>
</evidence>
<proteinExistence type="predicted"/>
<name>A0A537IR76_9BACT</name>
<dbReference type="SUPFAM" id="SSF63829">
    <property type="entry name" value="Calcium-dependent phosphotriesterase"/>
    <property type="match status" value="1"/>
</dbReference>
<organism evidence="1 2">
    <name type="scientific">Candidatus Segetimicrobium genomatis</name>
    <dbReference type="NCBI Taxonomy" id="2569760"/>
    <lineage>
        <taxon>Bacteria</taxon>
        <taxon>Bacillati</taxon>
        <taxon>Candidatus Sysuimicrobiota</taxon>
        <taxon>Candidatus Sysuimicrobiia</taxon>
        <taxon>Candidatus Sysuimicrobiales</taxon>
        <taxon>Candidatus Segetimicrobiaceae</taxon>
        <taxon>Candidatus Segetimicrobium</taxon>
    </lineage>
</organism>
<accession>A0A537IR76</accession>